<organism evidence="1">
    <name type="scientific">hydrothermal vent metagenome</name>
    <dbReference type="NCBI Taxonomy" id="652676"/>
    <lineage>
        <taxon>unclassified sequences</taxon>
        <taxon>metagenomes</taxon>
        <taxon>ecological metagenomes</taxon>
    </lineage>
</organism>
<gene>
    <name evidence="2" type="ORF">MNBD_ALPHA03-1453</name>
    <name evidence="1" type="ORF">MNBD_GAMMA04-2347</name>
</gene>
<dbReference type="AlphaFoldDB" id="A0A3B0W011"/>
<sequence length="185" mass="21696">MAGCQSVFTGDPHYLLVRKRVINHLHQKLNRFKKQLLPSLNKNVLRVDHDLIEKINATLASYIGHFKHAYSLKLINQLWQQHHWLALFFEFKAESYQLGLKIRASKGANYPKQVQFFAQHYPSAFLKVQYGRYQKTYVAMQKKSNAICLQLLIVQAGYSKHGRRRRQIQSMQLSQHTIKQLCSES</sequence>
<accession>A0A3B0W011</accession>
<proteinExistence type="predicted"/>
<reference evidence="1" key="1">
    <citation type="submission" date="2018-06" db="EMBL/GenBank/DDBJ databases">
        <authorList>
            <person name="Zhirakovskaya E."/>
        </authorList>
    </citation>
    <scope>NUCLEOTIDE SEQUENCE</scope>
</reference>
<protein>
    <submittedName>
        <fullName evidence="1">Uncharacterized protein</fullName>
    </submittedName>
</protein>
<dbReference type="EMBL" id="UOFB01000052">
    <property type="protein sequence ID" value="VAW44612.1"/>
    <property type="molecule type" value="Genomic_DNA"/>
</dbReference>
<evidence type="ECO:0000313" key="1">
    <source>
        <dbReference type="EMBL" id="VAW44612.1"/>
    </source>
</evidence>
<evidence type="ECO:0000313" key="2">
    <source>
        <dbReference type="EMBL" id="VAX08850.1"/>
    </source>
</evidence>
<name>A0A3B0W011_9ZZZZ</name>
<dbReference type="EMBL" id="UOFW01000250">
    <property type="protein sequence ID" value="VAX08850.1"/>
    <property type="molecule type" value="Genomic_DNA"/>
</dbReference>